<dbReference type="EMBL" id="MU853249">
    <property type="protein sequence ID" value="KAK4119415.1"/>
    <property type="molecule type" value="Genomic_DNA"/>
</dbReference>
<protein>
    <submittedName>
        <fullName evidence="1">Uncharacterized protein</fullName>
    </submittedName>
</protein>
<comment type="caution">
    <text evidence="1">The sequence shown here is derived from an EMBL/GenBank/DDBJ whole genome shotgun (WGS) entry which is preliminary data.</text>
</comment>
<gene>
    <name evidence="1" type="ORF">N657DRAFT_684489</name>
</gene>
<reference evidence="1" key="2">
    <citation type="submission" date="2023-05" db="EMBL/GenBank/DDBJ databases">
        <authorList>
            <consortium name="Lawrence Berkeley National Laboratory"/>
            <person name="Steindorff A."/>
            <person name="Hensen N."/>
            <person name="Bonometti L."/>
            <person name="Westerberg I."/>
            <person name="Brannstrom I.O."/>
            <person name="Guillou S."/>
            <person name="Cros-Aarteil S."/>
            <person name="Calhoun S."/>
            <person name="Haridas S."/>
            <person name="Kuo A."/>
            <person name="Mondo S."/>
            <person name="Pangilinan J."/>
            <person name="Riley R."/>
            <person name="Labutti K."/>
            <person name="Andreopoulos B."/>
            <person name="Lipzen A."/>
            <person name="Chen C."/>
            <person name="Yanf M."/>
            <person name="Daum C."/>
            <person name="Ng V."/>
            <person name="Clum A."/>
            <person name="Ohm R."/>
            <person name="Martin F."/>
            <person name="Silar P."/>
            <person name="Natvig D."/>
            <person name="Lalanne C."/>
            <person name="Gautier V."/>
            <person name="Ament-Velasquez S.L."/>
            <person name="Kruys A."/>
            <person name="Hutchinson M.I."/>
            <person name="Powell A.J."/>
            <person name="Barry K."/>
            <person name="Miller A.N."/>
            <person name="Grigoriev I.V."/>
            <person name="Debuchy R."/>
            <person name="Gladieux P."/>
            <person name="Thoren M.H."/>
            <person name="Johannesson H."/>
        </authorList>
    </citation>
    <scope>NUCLEOTIDE SEQUENCE</scope>
    <source>
        <strain evidence="1">CBS 731.68</strain>
    </source>
</reference>
<dbReference type="AlphaFoldDB" id="A0AAN6TRK0"/>
<proteinExistence type="predicted"/>
<reference evidence="1" key="1">
    <citation type="journal article" date="2023" name="Mol. Phylogenet. Evol.">
        <title>Genome-scale phylogeny and comparative genomics of the fungal order Sordariales.</title>
        <authorList>
            <person name="Hensen N."/>
            <person name="Bonometti L."/>
            <person name="Westerberg I."/>
            <person name="Brannstrom I.O."/>
            <person name="Guillou S."/>
            <person name="Cros-Aarteil S."/>
            <person name="Calhoun S."/>
            <person name="Haridas S."/>
            <person name="Kuo A."/>
            <person name="Mondo S."/>
            <person name="Pangilinan J."/>
            <person name="Riley R."/>
            <person name="LaButti K."/>
            <person name="Andreopoulos B."/>
            <person name="Lipzen A."/>
            <person name="Chen C."/>
            <person name="Yan M."/>
            <person name="Daum C."/>
            <person name="Ng V."/>
            <person name="Clum A."/>
            <person name="Steindorff A."/>
            <person name="Ohm R.A."/>
            <person name="Martin F."/>
            <person name="Silar P."/>
            <person name="Natvig D.O."/>
            <person name="Lalanne C."/>
            <person name="Gautier V."/>
            <person name="Ament-Velasquez S.L."/>
            <person name="Kruys A."/>
            <person name="Hutchinson M.I."/>
            <person name="Powell A.J."/>
            <person name="Barry K."/>
            <person name="Miller A.N."/>
            <person name="Grigoriev I.V."/>
            <person name="Debuchy R."/>
            <person name="Gladieux P."/>
            <person name="Hiltunen Thoren M."/>
            <person name="Johannesson H."/>
        </authorList>
    </citation>
    <scope>NUCLEOTIDE SEQUENCE</scope>
    <source>
        <strain evidence="1">CBS 731.68</strain>
    </source>
</reference>
<dbReference type="GeneID" id="87833451"/>
<organism evidence="1 2">
    <name type="scientific">Parathielavia appendiculata</name>
    <dbReference type="NCBI Taxonomy" id="2587402"/>
    <lineage>
        <taxon>Eukaryota</taxon>
        <taxon>Fungi</taxon>
        <taxon>Dikarya</taxon>
        <taxon>Ascomycota</taxon>
        <taxon>Pezizomycotina</taxon>
        <taxon>Sordariomycetes</taxon>
        <taxon>Sordariomycetidae</taxon>
        <taxon>Sordariales</taxon>
        <taxon>Chaetomiaceae</taxon>
        <taxon>Parathielavia</taxon>
    </lineage>
</organism>
<evidence type="ECO:0000313" key="2">
    <source>
        <dbReference type="Proteomes" id="UP001302602"/>
    </source>
</evidence>
<accession>A0AAN6TRK0</accession>
<dbReference type="Proteomes" id="UP001302602">
    <property type="component" value="Unassembled WGS sequence"/>
</dbReference>
<sequence>MSRLECPTPNPEEVSYSREATIVASTDYYTFLTRLYMNESQIIHPHAEGWSIVNADPGKLQDLGKSDEVLSMLAHLPYIRCPGNWHHDADAIPGSSSADWPDLITLRVQGWIIGEELPGCTEAFIALDTELGITHWEKYTCPEDIGENWMQVDWEELKKDVSKEDANWRYSAAAWAIPDFFEVLKDEFRSLNRVPISPYTVHSSKEELHNEVGMMSMLKDIYRRHGWPDLAAYRKSKCTEAIRKAMVERYPESACS</sequence>
<name>A0AAN6TRK0_9PEZI</name>
<keyword evidence="2" id="KW-1185">Reference proteome</keyword>
<dbReference type="RefSeq" id="XP_062643188.1">
    <property type="nucleotide sequence ID" value="XM_062796683.1"/>
</dbReference>
<evidence type="ECO:0000313" key="1">
    <source>
        <dbReference type="EMBL" id="KAK4119415.1"/>
    </source>
</evidence>